<accession>A0A1W1EJ24</accession>
<name>A0A1W1EJ24_9ZZZZ</name>
<keyword evidence="1" id="KW-0175">Coiled coil</keyword>
<evidence type="ECO:0000256" key="1">
    <source>
        <dbReference type="SAM" id="Coils"/>
    </source>
</evidence>
<sequence length="471" mass="54223">MSNSINWYKWSDINLAKQENKIIFLYIGYESSALSNIMESETLSNEKISNILNDNFISIKIDRDERSDIYRYYQKVYKLMNAKDGVLPISVFLTPSMKPIFTSSYLTVEDSEGIMGFETMLNLIIDRFNNDIEMLEEKASEIEESINRVDSKIEATRLDISISDLVLSQARELFDTQNGGFGEAPKFPNISLLELLLDMDKSMVTTTIDGMLRGGFYDKDSGGFYRYSNDKMWIKASDEKSLYDNALISHLLLKANYREKAYETLDFILDNMSSNNLFFTLINNEDKSNPKIEKKIIVSQNAMVIKSLFATKEDKYVREAKESLKALLKILMIDGKLYHSTNIEEKPTVEGFLDDYGYLGEALIAGYRVINDEVYLIEATRLLNSAIKRYYNHGLWKFADGDFSSIDTIYDTNYPSAVATMTSFILSISSLVDNEYLKFAHRTFEIHSYNLMRQPISSPKLTNMVIKYLKR</sequence>
<gene>
    <name evidence="3" type="ORF">MNB_SV-15-521</name>
</gene>
<feature type="domain" description="Spermatogenesis-associated protein 20-like TRX" evidence="2">
    <location>
        <begin position="2"/>
        <end position="146"/>
    </location>
</feature>
<dbReference type="Gene3D" id="3.40.30.10">
    <property type="entry name" value="Glutaredoxin"/>
    <property type="match status" value="1"/>
</dbReference>
<dbReference type="GO" id="GO:0005975">
    <property type="term" value="P:carbohydrate metabolic process"/>
    <property type="evidence" value="ECO:0007669"/>
    <property type="project" value="InterPro"/>
</dbReference>
<dbReference type="PANTHER" id="PTHR42899:SF1">
    <property type="entry name" value="SPERMATOGENESIS-ASSOCIATED PROTEIN 20"/>
    <property type="match status" value="1"/>
</dbReference>
<dbReference type="PANTHER" id="PTHR42899">
    <property type="entry name" value="SPERMATOGENESIS-ASSOCIATED PROTEIN 20"/>
    <property type="match status" value="1"/>
</dbReference>
<dbReference type="SUPFAM" id="SSF52833">
    <property type="entry name" value="Thioredoxin-like"/>
    <property type="match status" value="1"/>
</dbReference>
<keyword evidence="3" id="KW-0808">Transferase</keyword>
<dbReference type="InterPro" id="IPR008928">
    <property type="entry name" value="6-hairpin_glycosidase_sf"/>
</dbReference>
<evidence type="ECO:0000313" key="3">
    <source>
        <dbReference type="EMBL" id="SHO80871.1"/>
    </source>
</evidence>
<reference evidence="3" key="1">
    <citation type="submission" date="2016-10" db="EMBL/GenBank/DDBJ databases">
        <authorList>
            <person name="de Groot N.N."/>
        </authorList>
    </citation>
    <scope>NUCLEOTIDE SEQUENCE</scope>
</reference>
<evidence type="ECO:0000259" key="2">
    <source>
        <dbReference type="Pfam" id="PF03190"/>
    </source>
</evidence>
<proteinExistence type="predicted"/>
<dbReference type="Pfam" id="PF03190">
    <property type="entry name" value="Thioredox_DsbH"/>
    <property type="match status" value="1"/>
</dbReference>
<feature type="coiled-coil region" evidence="1">
    <location>
        <begin position="125"/>
        <end position="152"/>
    </location>
</feature>
<dbReference type="EC" id="2.7.4.9" evidence="3"/>
<dbReference type="EMBL" id="FRYL01000021">
    <property type="protein sequence ID" value="SHO80871.1"/>
    <property type="molecule type" value="Genomic_DNA"/>
</dbReference>
<dbReference type="SUPFAM" id="SSF48208">
    <property type="entry name" value="Six-hairpin glycosidases"/>
    <property type="match status" value="1"/>
</dbReference>
<organism evidence="3">
    <name type="scientific">hydrothermal vent metagenome</name>
    <dbReference type="NCBI Taxonomy" id="652676"/>
    <lineage>
        <taxon>unclassified sequences</taxon>
        <taxon>metagenomes</taxon>
        <taxon>ecological metagenomes</taxon>
    </lineage>
</organism>
<dbReference type="InterPro" id="IPR004879">
    <property type="entry name" value="Ssp411-like_TRX"/>
</dbReference>
<dbReference type="AlphaFoldDB" id="A0A1W1EJ24"/>
<protein>
    <submittedName>
        <fullName evidence="3">Thymidylate kinase</fullName>
        <ecNumber evidence="3">2.7.4.9</ecNumber>
    </submittedName>
</protein>
<keyword evidence="3" id="KW-0418">Kinase</keyword>
<dbReference type="InterPro" id="IPR036249">
    <property type="entry name" value="Thioredoxin-like_sf"/>
</dbReference>
<dbReference type="GO" id="GO:0004798">
    <property type="term" value="F:dTMP kinase activity"/>
    <property type="evidence" value="ECO:0007669"/>
    <property type="project" value="UniProtKB-EC"/>
</dbReference>
<dbReference type="InterPro" id="IPR024705">
    <property type="entry name" value="Ssp411"/>
</dbReference>